<evidence type="ECO:0000313" key="3">
    <source>
        <dbReference type="EMBL" id="NYD20694.1"/>
    </source>
</evidence>
<keyword evidence="2" id="KW-0812">Transmembrane</keyword>
<keyword evidence="4" id="KW-1185">Reference proteome</keyword>
<dbReference type="RefSeq" id="WP_179748477.1">
    <property type="nucleotide sequence ID" value="NZ_BAAAGN010000002.1"/>
</dbReference>
<accession>A0A7Y9ASJ2</accession>
<evidence type="ECO:0008006" key="5">
    <source>
        <dbReference type="Google" id="ProtNLM"/>
    </source>
</evidence>
<name>A0A7Y9ASJ2_9ACTN</name>
<feature type="region of interest" description="Disordered" evidence="1">
    <location>
        <begin position="1"/>
        <end position="27"/>
    </location>
</feature>
<dbReference type="AlphaFoldDB" id="A0A7Y9ASJ2"/>
<feature type="transmembrane region" description="Helical" evidence="2">
    <location>
        <begin position="46"/>
        <end position="63"/>
    </location>
</feature>
<keyword evidence="2" id="KW-1133">Transmembrane helix</keyword>
<feature type="compositionally biased region" description="Basic and acidic residues" evidence="1">
    <location>
        <begin position="1"/>
        <end position="26"/>
    </location>
</feature>
<dbReference type="Pfam" id="PF11298">
    <property type="entry name" value="DUF3099"/>
    <property type="match status" value="1"/>
</dbReference>
<evidence type="ECO:0000256" key="2">
    <source>
        <dbReference type="SAM" id="Phobius"/>
    </source>
</evidence>
<gene>
    <name evidence="3" type="ORF">BJ968_000234</name>
</gene>
<evidence type="ECO:0000313" key="4">
    <source>
        <dbReference type="Proteomes" id="UP000521922"/>
    </source>
</evidence>
<reference evidence="3 4" key="1">
    <citation type="submission" date="2020-07" db="EMBL/GenBank/DDBJ databases">
        <title>Sequencing the genomes of 1000 actinobacteria strains.</title>
        <authorList>
            <person name="Klenk H.-P."/>
        </authorList>
    </citation>
    <scope>NUCLEOTIDE SEQUENCE [LARGE SCALE GENOMIC DNA]</scope>
    <source>
        <strain evidence="3 4">DSM 7487</strain>
    </source>
</reference>
<feature type="transmembrane region" description="Helical" evidence="2">
    <location>
        <begin position="69"/>
        <end position="88"/>
    </location>
</feature>
<proteinExistence type="predicted"/>
<comment type="caution">
    <text evidence="3">The sequence shown here is derived from an EMBL/GenBank/DDBJ whole genome shotgun (WGS) entry which is preliminary data.</text>
</comment>
<feature type="region of interest" description="Disordered" evidence="1">
    <location>
        <begin position="94"/>
        <end position="130"/>
    </location>
</feature>
<dbReference type="EMBL" id="JACCBB010000001">
    <property type="protein sequence ID" value="NYD20694.1"/>
    <property type="molecule type" value="Genomic_DNA"/>
</dbReference>
<evidence type="ECO:0000256" key="1">
    <source>
        <dbReference type="SAM" id="MobiDB-lite"/>
    </source>
</evidence>
<protein>
    <recommendedName>
        <fullName evidence="5">DUF3099 domain-containing protein</fullName>
    </recommendedName>
</protein>
<dbReference type="InterPro" id="IPR021449">
    <property type="entry name" value="DUF3099"/>
</dbReference>
<dbReference type="Proteomes" id="UP000521922">
    <property type="component" value="Unassembled WGS sequence"/>
</dbReference>
<organism evidence="3 4">
    <name type="scientific">Kineococcus aurantiacus</name>
    <dbReference type="NCBI Taxonomy" id="37633"/>
    <lineage>
        <taxon>Bacteria</taxon>
        <taxon>Bacillati</taxon>
        <taxon>Actinomycetota</taxon>
        <taxon>Actinomycetes</taxon>
        <taxon>Kineosporiales</taxon>
        <taxon>Kineosporiaceae</taxon>
        <taxon>Kineococcus</taxon>
    </lineage>
</organism>
<keyword evidence="2" id="KW-0472">Membrane</keyword>
<sequence>MHDQKHSHERDHKHTHERDHHPDETYRITAAPTSHTDDISVRYRKYVISMVIRTLCVVCFAFIDHWTRWLFVAGAVFLPYVAVVLANAGRESRVGRPESFDVTPPQPQPPQQLPALEARITGIHSPRDDR</sequence>